<dbReference type="SUPFAM" id="SSF102705">
    <property type="entry name" value="NIF3 (NGG1p interacting factor 3)-like"/>
    <property type="match status" value="1"/>
</dbReference>
<comment type="caution">
    <text evidence="2">The sequence shown here is derived from an EMBL/GenBank/DDBJ whole genome shotgun (WGS) entry which is preliminary data.</text>
</comment>
<protein>
    <submittedName>
        <fullName evidence="2">NGG1p interacting factor NIF3</fullName>
    </submittedName>
</protein>
<organism evidence="2 3">
    <name type="scientific">Candidatus Buchananbacteria bacterium RBG_13_36_9</name>
    <dbReference type="NCBI Taxonomy" id="1797530"/>
    <lineage>
        <taxon>Bacteria</taxon>
        <taxon>Candidatus Buchananiibacteriota</taxon>
    </lineage>
</organism>
<dbReference type="EMBL" id="MHHZ01000008">
    <property type="protein sequence ID" value="OGY42109.1"/>
    <property type="molecule type" value="Genomic_DNA"/>
</dbReference>
<evidence type="ECO:0000313" key="2">
    <source>
        <dbReference type="EMBL" id="OGY42109.1"/>
    </source>
</evidence>
<dbReference type="AlphaFoldDB" id="A0A1G1XPU8"/>
<feature type="coiled-coil region" evidence="1">
    <location>
        <begin position="22"/>
        <end position="49"/>
    </location>
</feature>
<evidence type="ECO:0000313" key="3">
    <source>
        <dbReference type="Proteomes" id="UP000176498"/>
    </source>
</evidence>
<dbReference type="Proteomes" id="UP000176498">
    <property type="component" value="Unassembled WGS sequence"/>
</dbReference>
<proteinExistence type="predicted"/>
<keyword evidence="1" id="KW-0175">Coiled coil</keyword>
<sequence>MIVEEIYKLAVKLGVANDLRGQATVEKNLKRLKQKFERLDEEKQDVFDKERLVNPYSDTRILYESKKKKQIKKILIGIDIEGDELLLADKLGVDLVIGHHPRGKALANLSDVMHLQAEVLALYGVPINIAESLLKIRISEVARGTAPINHNRPVDMARLLDLNFMCLHTVCDNLVANFLKKIIDKEKNKIEYVEDVINILKSIPEYQEAQKIGVGPRLFAGSEENRAGKIALTEITGGTEGSPKIYEKMAQAGIGTIIGMHMSEEHKKEAENAHINALIAGHISSDSIGINLFLDQLAQKGIEIIPCSGLIRVSRLKKK</sequence>
<gene>
    <name evidence="2" type="ORF">A2Y82_03230</name>
</gene>
<evidence type="ECO:0000256" key="1">
    <source>
        <dbReference type="SAM" id="Coils"/>
    </source>
</evidence>
<reference evidence="2 3" key="1">
    <citation type="journal article" date="2016" name="Nat. Commun.">
        <title>Thousands of microbial genomes shed light on interconnected biogeochemical processes in an aquifer system.</title>
        <authorList>
            <person name="Anantharaman K."/>
            <person name="Brown C.T."/>
            <person name="Hug L.A."/>
            <person name="Sharon I."/>
            <person name="Castelle C.J."/>
            <person name="Probst A.J."/>
            <person name="Thomas B.C."/>
            <person name="Singh A."/>
            <person name="Wilkins M.J."/>
            <person name="Karaoz U."/>
            <person name="Brodie E.L."/>
            <person name="Williams K.H."/>
            <person name="Hubbard S.S."/>
            <person name="Banfield J.F."/>
        </authorList>
    </citation>
    <scope>NUCLEOTIDE SEQUENCE [LARGE SCALE GENOMIC DNA]</scope>
</reference>
<accession>A0A1G1XPU8</accession>
<dbReference type="InterPro" id="IPR036069">
    <property type="entry name" value="DUF34/NIF3_sf"/>
</dbReference>
<name>A0A1G1XPU8_9BACT</name>